<feature type="domain" description="AB hydrolase-1" evidence="1">
    <location>
        <begin position="31"/>
        <end position="271"/>
    </location>
</feature>
<dbReference type="InParanoid" id="A0A409YNY1"/>
<dbReference type="OrthoDB" id="408373at2759"/>
<evidence type="ECO:0000313" key="2">
    <source>
        <dbReference type="EMBL" id="PPR04797.1"/>
    </source>
</evidence>
<dbReference type="AlphaFoldDB" id="A0A409YNY1"/>
<dbReference type="PANTHER" id="PTHR43194">
    <property type="entry name" value="HYDROLASE ALPHA/BETA FOLD FAMILY"/>
    <property type="match status" value="1"/>
</dbReference>
<dbReference type="Pfam" id="PF12697">
    <property type="entry name" value="Abhydrolase_6"/>
    <property type="match status" value="1"/>
</dbReference>
<dbReference type="InterPro" id="IPR029058">
    <property type="entry name" value="AB_hydrolase_fold"/>
</dbReference>
<name>A0A409YNY1_9AGAR</name>
<dbReference type="InterPro" id="IPR000073">
    <property type="entry name" value="AB_hydrolase_1"/>
</dbReference>
<proteinExistence type="predicted"/>
<dbReference type="SUPFAM" id="SSF53474">
    <property type="entry name" value="alpha/beta-Hydrolases"/>
    <property type="match status" value="1"/>
</dbReference>
<comment type="caution">
    <text evidence="2">The sequence shown here is derived from an EMBL/GenBank/DDBJ whole genome shotgun (WGS) entry which is preliminary data.</text>
</comment>
<dbReference type="Gene3D" id="3.40.50.1820">
    <property type="entry name" value="alpha/beta hydrolase"/>
    <property type="match status" value="1"/>
</dbReference>
<sequence length="289" mass="31287">MPPTSVEKLLKSSDGVDIFARAVGDHGKPSLVFVHGLALSGSVFDDLFKEDYLLDRFYLVSYDMRGHGRSGKPDAVESYASTLYADDFAAVVRAFGLRAPVLIGWSLGATVACDVCANLTPGAISGIVYASALPYMGPIMNEVGKPLVLSFLPGLLSTDDVLLSIRTKVAFIDSLFNDPDNVPVGLKWSWLGSSTIQDPLACKALLARTQDPGKLLEAGSKGLPLMMISGTRDTHIRGDVVVRLMEPHFKDVEVHTIQGGSHTLFYDNKEVFMKAVVDFATRVTRMATF</sequence>
<organism evidence="2 3">
    <name type="scientific">Gymnopilus dilepis</name>
    <dbReference type="NCBI Taxonomy" id="231916"/>
    <lineage>
        <taxon>Eukaryota</taxon>
        <taxon>Fungi</taxon>
        <taxon>Dikarya</taxon>
        <taxon>Basidiomycota</taxon>
        <taxon>Agaricomycotina</taxon>
        <taxon>Agaricomycetes</taxon>
        <taxon>Agaricomycetidae</taxon>
        <taxon>Agaricales</taxon>
        <taxon>Agaricineae</taxon>
        <taxon>Hymenogastraceae</taxon>
        <taxon>Gymnopilus</taxon>
    </lineage>
</organism>
<dbReference type="PANTHER" id="PTHR43194:SF2">
    <property type="entry name" value="PEROXISOMAL MEMBRANE PROTEIN LPX1"/>
    <property type="match status" value="1"/>
</dbReference>
<dbReference type="Proteomes" id="UP000284706">
    <property type="component" value="Unassembled WGS sequence"/>
</dbReference>
<keyword evidence="3" id="KW-1185">Reference proteome</keyword>
<dbReference type="STRING" id="231916.A0A409YNY1"/>
<evidence type="ECO:0000259" key="1">
    <source>
        <dbReference type="Pfam" id="PF12697"/>
    </source>
</evidence>
<reference evidence="2 3" key="1">
    <citation type="journal article" date="2018" name="Evol. Lett.">
        <title>Horizontal gene cluster transfer increased hallucinogenic mushroom diversity.</title>
        <authorList>
            <person name="Reynolds H.T."/>
            <person name="Vijayakumar V."/>
            <person name="Gluck-Thaler E."/>
            <person name="Korotkin H.B."/>
            <person name="Matheny P.B."/>
            <person name="Slot J.C."/>
        </authorList>
    </citation>
    <scope>NUCLEOTIDE SEQUENCE [LARGE SCALE GENOMIC DNA]</scope>
    <source>
        <strain evidence="2 3">SRW20</strain>
    </source>
</reference>
<evidence type="ECO:0000313" key="3">
    <source>
        <dbReference type="Proteomes" id="UP000284706"/>
    </source>
</evidence>
<accession>A0A409YNY1</accession>
<dbReference type="InterPro" id="IPR050228">
    <property type="entry name" value="Carboxylesterase_BioH"/>
</dbReference>
<dbReference type="EMBL" id="NHYE01000569">
    <property type="protein sequence ID" value="PPR04797.1"/>
    <property type="molecule type" value="Genomic_DNA"/>
</dbReference>
<protein>
    <recommendedName>
        <fullName evidence="1">AB hydrolase-1 domain-containing protein</fullName>
    </recommendedName>
</protein>
<gene>
    <name evidence="2" type="ORF">CVT26_012970</name>
</gene>